<comment type="subcellular location">
    <subcellularLocation>
        <location evidence="2">Membrane</location>
    </subcellularLocation>
</comment>
<dbReference type="GO" id="GO:0000155">
    <property type="term" value="F:phosphorelay sensor kinase activity"/>
    <property type="evidence" value="ECO:0007669"/>
    <property type="project" value="InterPro"/>
</dbReference>
<gene>
    <name evidence="16" type="ORF">FIV46_09935</name>
</gene>
<dbReference type="PROSITE" id="PS50109">
    <property type="entry name" value="HIS_KIN"/>
    <property type="match status" value="1"/>
</dbReference>
<dbReference type="SUPFAM" id="SSF158472">
    <property type="entry name" value="HAMP domain-like"/>
    <property type="match status" value="1"/>
</dbReference>
<dbReference type="CDD" id="cd16922">
    <property type="entry name" value="HATPase_EvgS-ArcB-TorS-like"/>
    <property type="match status" value="1"/>
</dbReference>
<name>A0A501PIH2_9PROT</name>
<accession>A0A501PIH2</accession>
<evidence type="ECO:0000313" key="17">
    <source>
        <dbReference type="Proteomes" id="UP000319148"/>
    </source>
</evidence>
<dbReference type="InterPro" id="IPR003660">
    <property type="entry name" value="HAMP_dom"/>
</dbReference>
<keyword evidence="9" id="KW-0067">ATP-binding</keyword>
<comment type="caution">
    <text evidence="16">The sequence shown here is derived from an EMBL/GenBank/DDBJ whole genome shotgun (WGS) entry which is preliminary data.</text>
</comment>
<dbReference type="CDD" id="cd06225">
    <property type="entry name" value="HAMP"/>
    <property type="match status" value="1"/>
</dbReference>
<dbReference type="Gene3D" id="6.10.340.10">
    <property type="match status" value="1"/>
</dbReference>
<evidence type="ECO:0000256" key="11">
    <source>
        <dbReference type="ARBA" id="ARBA00023012"/>
    </source>
</evidence>
<keyword evidence="13" id="KW-0175">Coiled coil</keyword>
<evidence type="ECO:0000256" key="10">
    <source>
        <dbReference type="ARBA" id="ARBA00022989"/>
    </source>
</evidence>
<dbReference type="SMART" id="SM00388">
    <property type="entry name" value="HisKA"/>
    <property type="match status" value="1"/>
</dbReference>
<dbReference type="Proteomes" id="UP000319148">
    <property type="component" value="Unassembled WGS sequence"/>
</dbReference>
<dbReference type="InterPro" id="IPR003594">
    <property type="entry name" value="HATPase_dom"/>
</dbReference>
<evidence type="ECO:0000259" key="14">
    <source>
        <dbReference type="PROSITE" id="PS50109"/>
    </source>
</evidence>
<dbReference type="CDD" id="cd00082">
    <property type="entry name" value="HisKA"/>
    <property type="match status" value="1"/>
</dbReference>
<dbReference type="Pfam" id="PF00512">
    <property type="entry name" value="HisKA"/>
    <property type="match status" value="1"/>
</dbReference>
<evidence type="ECO:0000256" key="5">
    <source>
        <dbReference type="ARBA" id="ARBA00022679"/>
    </source>
</evidence>
<dbReference type="Pfam" id="PF00672">
    <property type="entry name" value="HAMP"/>
    <property type="match status" value="1"/>
</dbReference>
<dbReference type="InterPro" id="IPR004358">
    <property type="entry name" value="Sig_transdc_His_kin-like_C"/>
</dbReference>
<dbReference type="FunFam" id="3.30.565.10:FF:000010">
    <property type="entry name" value="Sensor histidine kinase RcsC"/>
    <property type="match status" value="1"/>
</dbReference>
<organism evidence="16 17">
    <name type="scientific">Emcibacter nanhaiensis</name>
    <dbReference type="NCBI Taxonomy" id="1505037"/>
    <lineage>
        <taxon>Bacteria</taxon>
        <taxon>Pseudomonadati</taxon>
        <taxon>Pseudomonadota</taxon>
        <taxon>Alphaproteobacteria</taxon>
        <taxon>Emcibacterales</taxon>
        <taxon>Emcibacteraceae</taxon>
        <taxon>Emcibacter</taxon>
    </lineage>
</organism>
<keyword evidence="7" id="KW-0547">Nucleotide-binding</keyword>
<dbReference type="Gene3D" id="1.10.287.130">
    <property type="match status" value="1"/>
</dbReference>
<keyword evidence="4" id="KW-0597">Phosphoprotein</keyword>
<feature type="domain" description="Histidine kinase" evidence="14">
    <location>
        <begin position="290"/>
        <end position="512"/>
    </location>
</feature>
<evidence type="ECO:0000256" key="7">
    <source>
        <dbReference type="ARBA" id="ARBA00022741"/>
    </source>
</evidence>
<evidence type="ECO:0000256" key="2">
    <source>
        <dbReference type="ARBA" id="ARBA00004370"/>
    </source>
</evidence>
<dbReference type="PROSITE" id="PS50885">
    <property type="entry name" value="HAMP"/>
    <property type="match status" value="1"/>
</dbReference>
<proteinExistence type="predicted"/>
<reference evidence="17" key="1">
    <citation type="submission" date="2019-06" db="EMBL/GenBank/DDBJ databases">
        <title>The complete genome of Emcibacter congregatus ZYLT.</title>
        <authorList>
            <person name="Zhao Z."/>
        </authorList>
    </citation>
    <scope>NUCLEOTIDE SEQUENCE [LARGE SCALE GENOMIC DNA]</scope>
    <source>
        <strain evidence="17">MCCC 1A06723</strain>
    </source>
</reference>
<keyword evidence="12" id="KW-0472">Membrane</keyword>
<dbReference type="GO" id="GO:0005524">
    <property type="term" value="F:ATP binding"/>
    <property type="evidence" value="ECO:0007669"/>
    <property type="project" value="UniProtKB-KW"/>
</dbReference>
<dbReference type="InterPro" id="IPR005467">
    <property type="entry name" value="His_kinase_dom"/>
</dbReference>
<protein>
    <recommendedName>
        <fullName evidence="3">histidine kinase</fullName>
        <ecNumber evidence="3">2.7.13.3</ecNumber>
    </recommendedName>
</protein>
<dbReference type="GO" id="GO:0016020">
    <property type="term" value="C:membrane"/>
    <property type="evidence" value="ECO:0007669"/>
    <property type="project" value="UniProtKB-SubCell"/>
</dbReference>
<dbReference type="SMART" id="SM00387">
    <property type="entry name" value="HATPase_c"/>
    <property type="match status" value="1"/>
</dbReference>
<evidence type="ECO:0000256" key="12">
    <source>
        <dbReference type="ARBA" id="ARBA00023136"/>
    </source>
</evidence>
<evidence type="ECO:0000256" key="8">
    <source>
        <dbReference type="ARBA" id="ARBA00022777"/>
    </source>
</evidence>
<dbReference type="FunFam" id="1.10.287.130:FF:000004">
    <property type="entry name" value="Ethylene receptor 1"/>
    <property type="match status" value="1"/>
</dbReference>
<evidence type="ECO:0000256" key="4">
    <source>
        <dbReference type="ARBA" id="ARBA00022553"/>
    </source>
</evidence>
<keyword evidence="8" id="KW-0418">Kinase</keyword>
<evidence type="ECO:0000256" key="6">
    <source>
        <dbReference type="ARBA" id="ARBA00022692"/>
    </source>
</evidence>
<sequence length="522" mass="58224">MKRLWTKSIRTKLRLFTASVIILVTGATTYFTTAISRQELIGQQVRDSVTSVETISSIIADDVYYLNSVNIRDYLRSLSANRNIVESFVLDHNREVLTDGTTENALRGENASALFPQSLFDQKQISAHNLADHYWVGGPVKISKEDTIGYIFVKYSLQRTNATIDKQLLEQLAIACFCAAIALFLSSIFANHITKPLADLTGKAKRIAQGEKNVALKVKGQDEIAELGHAFEQMVEHLHASNAELKELSDNLDNEVRARTAELEERGEALRDARDRAEAANRAKSNFLAVMTHELRTPMNSLLGMLDLIRSTELSDKQRDYVETAKSSGDMLLTIINDILDLSKIEANKLDLEYTSVPVEEFLEDIVDIYFYRARDKGLTIDLDISPNIPGEIETDPDRLKQVLANFMDNAIKFTEKGSVILRAYPCEIGKPLTEAICFSVRDTGKGISEKNKKNIFKEFTQEDASITRKFGGTGLGLAISKKLTELMDGVIGFESKEGEGSMFYCRLPVSHKSNGSRDAAQ</sequence>
<dbReference type="RefSeq" id="WP_139940772.1">
    <property type="nucleotide sequence ID" value="NZ_JBHSYP010000006.1"/>
</dbReference>
<evidence type="ECO:0000313" key="16">
    <source>
        <dbReference type="EMBL" id="TPD59801.1"/>
    </source>
</evidence>
<keyword evidence="10" id="KW-1133">Transmembrane helix</keyword>
<dbReference type="SMART" id="SM00304">
    <property type="entry name" value="HAMP"/>
    <property type="match status" value="1"/>
</dbReference>
<dbReference type="Pfam" id="PF02518">
    <property type="entry name" value="HATPase_c"/>
    <property type="match status" value="1"/>
</dbReference>
<dbReference type="PANTHER" id="PTHR43711:SF26">
    <property type="entry name" value="SENSOR HISTIDINE KINASE RCSC"/>
    <property type="match status" value="1"/>
</dbReference>
<evidence type="ECO:0000256" key="13">
    <source>
        <dbReference type="SAM" id="Coils"/>
    </source>
</evidence>
<dbReference type="Gene3D" id="3.30.565.10">
    <property type="entry name" value="Histidine kinase-like ATPase, C-terminal domain"/>
    <property type="match status" value="1"/>
</dbReference>
<dbReference type="PANTHER" id="PTHR43711">
    <property type="entry name" value="TWO-COMPONENT HISTIDINE KINASE"/>
    <property type="match status" value="1"/>
</dbReference>
<dbReference type="AlphaFoldDB" id="A0A501PIH2"/>
<keyword evidence="17" id="KW-1185">Reference proteome</keyword>
<dbReference type="PRINTS" id="PR00344">
    <property type="entry name" value="BCTRLSENSOR"/>
</dbReference>
<dbReference type="InterPro" id="IPR050736">
    <property type="entry name" value="Sensor_HK_Regulatory"/>
</dbReference>
<feature type="domain" description="HAMP" evidence="15">
    <location>
        <begin position="191"/>
        <end position="243"/>
    </location>
</feature>
<comment type="catalytic activity">
    <reaction evidence="1">
        <text>ATP + protein L-histidine = ADP + protein N-phospho-L-histidine.</text>
        <dbReference type="EC" id="2.7.13.3"/>
    </reaction>
</comment>
<evidence type="ECO:0000259" key="15">
    <source>
        <dbReference type="PROSITE" id="PS50885"/>
    </source>
</evidence>
<dbReference type="InterPro" id="IPR036890">
    <property type="entry name" value="HATPase_C_sf"/>
</dbReference>
<evidence type="ECO:0000256" key="9">
    <source>
        <dbReference type="ARBA" id="ARBA00022840"/>
    </source>
</evidence>
<dbReference type="SUPFAM" id="SSF47384">
    <property type="entry name" value="Homodimeric domain of signal transducing histidine kinase"/>
    <property type="match status" value="1"/>
</dbReference>
<keyword evidence="5" id="KW-0808">Transferase</keyword>
<feature type="coiled-coil region" evidence="13">
    <location>
        <begin position="235"/>
        <end position="283"/>
    </location>
</feature>
<keyword evidence="11" id="KW-0902">Two-component regulatory system</keyword>
<dbReference type="OrthoDB" id="9801651at2"/>
<keyword evidence="6" id="KW-0812">Transmembrane</keyword>
<dbReference type="InterPro" id="IPR036097">
    <property type="entry name" value="HisK_dim/P_sf"/>
</dbReference>
<dbReference type="EMBL" id="VFIY01000010">
    <property type="protein sequence ID" value="TPD59801.1"/>
    <property type="molecule type" value="Genomic_DNA"/>
</dbReference>
<dbReference type="EC" id="2.7.13.3" evidence="3"/>
<dbReference type="SUPFAM" id="SSF55874">
    <property type="entry name" value="ATPase domain of HSP90 chaperone/DNA topoisomerase II/histidine kinase"/>
    <property type="match status" value="1"/>
</dbReference>
<evidence type="ECO:0000256" key="1">
    <source>
        <dbReference type="ARBA" id="ARBA00000085"/>
    </source>
</evidence>
<dbReference type="InterPro" id="IPR003661">
    <property type="entry name" value="HisK_dim/P_dom"/>
</dbReference>
<evidence type="ECO:0000256" key="3">
    <source>
        <dbReference type="ARBA" id="ARBA00012438"/>
    </source>
</evidence>